<dbReference type="PANTHER" id="PTHR13343:SF22">
    <property type="entry name" value="GLUTAMYL-TRNA REDUCTASE-BINDING PROTEIN, CHLOROPLASTIC"/>
    <property type="match status" value="1"/>
</dbReference>
<dbReference type="Gene3D" id="3.20.180.10">
    <property type="entry name" value="PNP-oxidase-like"/>
    <property type="match status" value="1"/>
</dbReference>
<dbReference type="AlphaFoldDB" id="A0A7S0UY45"/>
<sequence>MFSCTTNNGTKANGTQIAWLKVSHLPWYGLSKTLTKKSKSLKQNKISIFKDIHKQYLTVTKSTSNGAPELPALSNPKLSGFTDNANNGQIVNYPSTSETARTILSLCQEATISLTVAKARSGNTNGEASSKHPLSAPVHYFVGKDSEIFVNMPPNIQNLLNFSSDNYYSINNAEEKDNRNRDKNNIDSFSKNDTISDDQASSQPTSSSVLCCLTLRPSKWPARHLGSISITGLIETEPSTDVFDEIDGFGNTGMVNHKVNRSLTLHSGARVVRDVSAKIGQFTGRLEDSFKFKPLKCHFFSELDKRFPVVEINADEFLHSTPDILRHSFDDLAPLWNKDHPEDLAIVVAHFLGLPSHEVEFAEVVWVDRLGVFVYAEVLGRPKGILRVPFYRPVLSVRDARAVMTMTAQVAWEALNKYVI</sequence>
<dbReference type="Pfam" id="PF10615">
    <property type="entry name" value="DUF2470"/>
    <property type="match status" value="1"/>
</dbReference>
<protein>
    <recommendedName>
        <fullName evidence="2">DUF2470 domain-containing protein</fullName>
    </recommendedName>
</protein>
<reference evidence="3" key="1">
    <citation type="submission" date="2021-01" db="EMBL/GenBank/DDBJ databases">
        <authorList>
            <person name="Corre E."/>
            <person name="Pelletier E."/>
            <person name="Niang G."/>
            <person name="Scheremetjew M."/>
            <person name="Finn R."/>
            <person name="Kale V."/>
            <person name="Holt S."/>
            <person name="Cochrane G."/>
            <person name="Meng A."/>
            <person name="Brown T."/>
            <person name="Cohen L."/>
        </authorList>
    </citation>
    <scope>NUCLEOTIDE SEQUENCE</scope>
    <source>
        <strain evidence="3">SAG 63-3</strain>
    </source>
</reference>
<accession>A0A7S0UY45</accession>
<dbReference type="EMBL" id="HBFM01013855">
    <property type="protein sequence ID" value="CAD8772241.1"/>
    <property type="molecule type" value="Transcribed_RNA"/>
</dbReference>
<dbReference type="PANTHER" id="PTHR13343">
    <property type="entry name" value="CREG1 PROTEIN"/>
    <property type="match status" value="1"/>
</dbReference>
<gene>
    <name evidence="3" type="ORF">PPAR00522_LOCUS8646</name>
</gene>
<evidence type="ECO:0000256" key="1">
    <source>
        <dbReference type="SAM" id="MobiDB-lite"/>
    </source>
</evidence>
<dbReference type="InterPro" id="IPR019595">
    <property type="entry name" value="DUF2470"/>
</dbReference>
<feature type="domain" description="DUF2470" evidence="2">
    <location>
        <begin position="337"/>
        <end position="404"/>
    </location>
</feature>
<feature type="compositionally biased region" description="Polar residues" evidence="1">
    <location>
        <begin position="186"/>
        <end position="205"/>
    </location>
</feature>
<organism evidence="3">
    <name type="scientific">Polytomella parva</name>
    <dbReference type="NCBI Taxonomy" id="51329"/>
    <lineage>
        <taxon>Eukaryota</taxon>
        <taxon>Viridiplantae</taxon>
        <taxon>Chlorophyta</taxon>
        <taxon>core chlorophytes</taxon>
        <taxon>Chlorophyceae</taxon>
        <taxon>CS clade</taxon>
        <taxon>Chlamydomonadales</taxon>
        <taxon>Chlamydomonadaceae</taxon>
        <taxon>Polytomella</taxon>
    </lineage>
</organism>
<dbReference type="InterPro" id="IPR037119">
    <property type="entry name" value="Haem_oxidase_HugZ-like_sf"/>
</dbReference>
<evidence type="ECO:0000313" key="3">
    <source>
        <dbReference type="EMBL" id="CAD8772241.1"/>
    </source>
</evidence>
<proteinExistence type="predicted"/>
<name>A0A7S0UY45_9CHLO</name>
<evidence type="ECO:0000259" key="2">
    <source>
        <dbReference type="Pfam" id="PF10615"/>
    </source>
</evidence>
<feature type="compositionally biased region" description="Basic and acidic residues" evidence="1">
    <location>
        <begin position="173"/>
        <end position="185"/>
    </location>
</feature>
<feature type="region of interest" description="Disordered" evidence="1">
    <location>
        <begin position="173"/>
        <end position="205"/>
    </location>
</feature>